<dbReference type="Gene3D" id="3.20.20.80">
    <property type="entry name" value="Glycosidases"/>
    <property type="match status" value="1"/>
</dbReference>
<dbReference type="SUPFAM" id="SSF51445">
    <property type="entry name" value="(Trans)glycosidases"/>
    <property type="match status" value="1"/>
</dbReference>
<evidence type="ECO:0000256" key="1">
    <source>
        <dbReference type="SAM" id="SignalP"/>
    </source>
</evidence>
<evidence type="ECO:0000259" key="2">
    <source>
        <dbReference type="Pfam" id="PF16116"/>
    </source>
</evidence>
<evidence type="ECO:0000313" key="3">
    <source>
        <dbReference type="EMBL" id="EGA70262.1"/>
    </source>
</evidence>
<feature type="domain" description="DUF4832" evidence="2">
    <location>
        <begin position="282"/>
        <end position="444"/>
    </location>
</feature>
<dbReference type="GeneID" id="95569327"/>
<keyword evidence="1" id="KW-0732">Signal</keyword>
<feature type="chain" id="PRO_5003227372" description="DUF4832 domain-containing protein" evidence="1">
    <location>
        <begin position="24"/>
        <end position="468"/>
    </location>
</feature>
<dbReference type="RefSeq" id="WP_008076886.1">
    <property type="nucleotide sequence ID" value="NZ_AEVT01000060.1"/>
</dbReference>
<feature type="signal peptide" evidence="1">
    <location>
        <begin position="1"/>
        <end position="23"/>
    </location>
</feature>
<dbReference type="Proteomes" id="UP000006228">
    <property type="component" value="Unassembled WGS sequence"/>
</dbReference>
<dbReference type="InterPro" id="IPR032267">
    <property type="entry name" value="DUF4832"/>
</dbReference>
<dbReference type="EMBL" id="AEVT01000060">
    <property type="protein sequence ID" value="EGA70262.1"/>
    <property type="molecule type" value="Genomic_DNA"/>
</dbReference>
<dbReference type="OrthoDB" id="9800974at2"/>
<gene>
    <name evidence="3" type="ORF">VISI1226_13561</name>
</gene>
<accession>E8M6V8</accession>
<evidence type="ECO:0000313" key="4">
    <source>
        <dbReference type="Proteomes" id="UP000006228"/>
    </source>
</evidence>
<organism evidence="3 4">
    <name type="scientific">Vibrio sinaloensis DSM 21326</name>
    <dbReference type="NCBI Taxonomy" id="945550"/>
    <lineage>
        <taxon>Bacteria</taxon>
        <taxon>Pseudomonadati</taxon>
        <taxon>Pseudomonadota</taxon>
        <taxon>Gammaproteobacteria</taxon>
        <taxon>Vibrionales</taxon>
        <taxon>Vibrionaceae</taxon>
        <taxon>Vibrio</taxon>
        <taxon>Vibrio oreintalis group</taxon>
    </lineage>
</organism>
<dbReference type="AlphaFoldDB" id="E8M6V8"/>
<protein>
    <recommendedName>
        <fullName evidence="2">DUF4832 domain-containing protein</fullName>
    </recommendedName>
</protein>
<dbReference type="InterPro" id="IPR017853">
    <property type="entry name" value="GH"/>
</dbReference>
<name>E8M6V8_PHOS4</name>
<proteinExistence type="predicted"/>
<dbReference type="Pfam" id="PF16116">
    <property type="entry name" value="DUF4832"/>
    <property type="match status" value="1"/>
</dbReference>
<comment type="caution">
    <text evidence="3">The sequence shown here is derived from an EMBL/GenBank/DDBJ whole genome shotgun (WGS) entry which is preliminary data.</text>
</comment>
<reference evidence="3 4" key="1">
    <citation type="journal article" date="2012" name="Int. J. Syst. Evol. Microbiol.">
        <title>Vibrio caribbeanicus sp. nov., isolated from the marine sponge Scleritoderma cyanea.</title>
        <authorList>
            <person name="Hoffmann M."/>
            <person name="Monday S.R."/>
            <person name="Allard M.W."/>
            <person name="Strain E.A."/>
            <person name="Whittaker P."/>
            <person name="Naum M."/>
            <person name="McCarthy P.J."/>
            <person name="Lopez J.V."/>
            <person name="Fischer M."/>
            <person name="Brown E.W."/>
        </authorList>
    </citation>
    <scope>NUCLEOTIDE SEQUENCE [LARGE SCALE GENOMIC DNA]</scope>
    <source>
        <strain evidence="4">DSMZ 21326</strain>
    </source>
</reference>
<dbReference type="eggNOG" id="COG1874">
    <property type="taxonomic scope" value="Bacteria"/>
</dbReference>
<sequence length="468" mass="53034">MKHRFLKTTLIAALCAVPLSASYAWQTANITAYPEGLTGPITNPGIGVETFHNSWGVTLTPAQYPEGGIDYNRFYWSDLEPEEGKYNFGLIDKIFSDNGSKTPRKTVGLRFMTADGPYSGSKIPQWLINKGIAGQWQNGTFVPDLDDPVYLKYMEKFLQAFGHRYDGNPNLSYLDIGMVGSWGEWHNSNFNQLPRLHDRYTTDQLNHIIDLHYEAFPKTEKIMLISGGESLNYAVSKGAGWRADCWGDWYHYSKTWSHMDDDYPYRLEQAERADPKFKDAWKYAPISLETCTTPGEWKSIQNYSLAEVKASLDWALDNHVSSLNLKSKPIPDEYRPLLDEALLKLGYRLRVQSITHPAGASTGTTITINTQFTNEGVAPPYTHRNLAYRLLDSTGKPVLFIKARYDISRWLPGEHSTKTSLTLPKDLDSGVYSVEVGLVETADDRPLNLANEGQQSDGWYRLSSLWVW</sequence>